<comment type="caution">
    <text evidence="1">The sequence shown here is derived from an EMBL/GenBank/DDBJ whole genome shotgun (WGS) entry which is preliminary data.</text>
</comment>
<dbReference type="EMBL" id="LXQA010421034">
    <property type="protein sequence ID" value="MCI50726.1"/>
    <property type="molecule type" value="Genomic_DNA"/>
</dbReference>
<proteinExistence type="predicted"/>
<keyword evidence="2" id="KW-1185">Reference proteome</keyword>
<evidence type="ECO:0000313" key="1">
    <source>
        <dbReference type="EMBL" id="MCI50726.1"/>
    </source>
</evidence>
<name>A0A392SS89_9FABA</name>
<dbReference type="Proteomes" id="UP000265520">
    <property type="component" value="Unassembled WGS sequence"/>
</dbReference>
<evidence type="ECO:0000313" key="2">
    <source>
        <dbReference type="Proteomes" id="UP000265520"/>
    </source>
</evidence>
<dbReference type="AlphaFoldDB" id="A0A392SS89"/>
<protein>
    <submittedName>
        <fullName evidence="1">Uncharacterized protein</fullName>
    </submittedName>
</protein>
<reference evidence="1 2" key="1">
    <citation type="journal article" date="2018" name="Front. Plant Sci.">
        <title>Red Clover (Trifolium pratense) and Zigzag Clover (T. medium) - A Picture of Genomic Similarities and Differences.</title>
        <authorList>
            <person name="Dluhosova J."/>
            <person name="Istvanek J."/>
            <person name="Nedelnik J."/>
            <person name="Repkova J."/>
        </authorList>
    </citation>
    <scope>NUCLEOTIDE SEQUENCE [LARGE SCALE GENOMIC DNA]</scope>
    <source>
        <strain evidence="2">cv. 10/8</strain>
        <tissue evidence="1">Leaf</tissue>
    </source>
</reference>
<feature type="non-terminal residue" evidence="1">
    <location>
        <position position="38"/>
    </location>
</feature>
<sequence>MASPSLRRASPLTAVLSPNRRRGFAVSSVPPFPSFEFE</sequence>
<accession>A0A392SS89</accession>
<organism evidence="1 2">
    <name type="scientific">Trifolium medium</name>
    <dbReference type="NCBI Taxonomy" id="97028"/>
    <lineage>
        <taxon>Eukaryota</taxon>
        <taxon>Viridiplantae</taxon>
        <taxon>Streptophyta</taxon>
        <taxon>Embryophyta</taxon>
        <taxon>Tracheophyta</taxon>
        <taxon>Spermatophyta</taxon>
        <taxon>Magnoliopsida</taxon>
        <taxon>eudicotyledons</taxon>
        <taxon>Gunneridae</taxon>
        <taxon>Pentapetalae</taxon>
        <taxon>rosids</taxon>
        <taxon>fabids</taxon>
        <taxon>Fabales</taxon>
        <taxon>Fabaceae</taxon>
        <taxon>Papilionoideae</taxon>
        <taxon>50 kb inversion clade</taxon>
        <taxon>NPAAA clade</taxon>
        <taxon>Hologalegina</taxon>
        <taxon>IRL clade</taxon>
        <taxon>Trifolieae</taxon>
        <taxon>Trifolium</taxon>
    </lineage>
</organism>